<proteinExistence type="inferred from homology"/>
<accession>A0A8T1W8P2</accession>
<keyword evidence="4" id="KW-0808">Transferase</keyword>
<evidence type="ECO:0000256" key="8">
    <source>
        <dbReference type="ARBA" id="ARBA00023034"/>
    </source>
</evidence>
<dbReference type="GO" id="GO:0046354">
    <property type="term" value="P:mannan biosynthetic process"/>
    <property type="evidence" value="ECO:0007669"/>
    <property type="project" value="TreeGrafter"/>
</dbReference>
<dbReference type="PANTHER" id="PTHR31646:SF1">
    <property type="entry name" value="ALPHA-1,2-MANNOSYLTRANSFERASE MNN2"/>
    <property type="match status" value="1"/>
</dbReference>
<keyword evidence="13" id="KW-1185">Reference proteome</keyword>
<comment type="subcellular location">
    <subcellularLocation>
        <location evidence="10">Endomembrane system</location>
        <topology evidence="10">Single-pass membrane protein</topology>
    </subcellularLocation>
    <subcellularLocation>
        <location evidence="1">Golgi apparatus membrane</location>
    </subcellularLocation>
    <subcellularLocation>
        <location evidence="2">Membrane</location>
        <topology evidence="2">Single-pass type II membrane protein</topology>
    </subcellularLocation>
</comment>
<evidence type="ECO:0000256" key="7">
    <source>
        <dbReference type="ARBA" id="ARBA00022989"/>
    </source>
</evidence>
<dbReference type="PANTHER" id="PTHR31646">
    <property type="entry name" value="ALPHA-1,2-MANNOSYLTRANSFERASE MNN2"/>
    <property type="match status" value="1"/>
</dbReference>
<keyword evidence="5" id="KW-0812">Transmembrane</keyword>
<keyword evidence="7" id="KW-1133">Transmembrane helix</keyword>
<evidence type="ECO:0000256" key="10">
    <source>
        <dbReference type="ARBA" id="ARBA00037847"/>
    </source>
</evidence>
<dbReference type="Pfam" id="PF11051">
    <property type="entry name" value="Mannosyl_trans3"/>
    <property type="match status" value="1"/>
</dbReference>
<protein>
    <submittedName>
        <fullName evidence="12">Uncharacterized protein</fullName>
    </submittedName>
</protein>
<reference evidence="12" key="1">
    <citation type="submission" date="2021-02" db="EMBL/GenBank/DDBJ databases">
        <authorList>
            <person name="Palmer J.M."/>
        </authorList>
    </citation>
    <scope>NUCLEOTIDE SEQUENCE</scope>
    <source>
        <strain evidence="12">SCRP23</strain>
    </source>
</reference>
<feature type="region of interest" description="Disordered" evidence="11">
    <location>
        <begin position="1"/>
        <end position="20"/>
    </location>
</feature>
<evidence type="ECO:0000256" key="2">
    <source>
        <dbReference type="ARBA" id="ARBA00004606"/>
    </source>
</evidence>
<keyword evidence="6" id="KW-0735">Signal-anchor</keyword>
<sequence>MNFSASVLDNVTTSDSVNNDDVKLSPKLLRELKRRQRADTGNSSLDRVWESAARLMDTGGSKPPDLHCVGWRQTDDCGTKDSVAHKKHRGCDQFVRGGVAGYCLMEDETSGQQVQVMHISCDTLHPSVMLSCRHAGDFVDFQWKVEKLSATIKEETKSGSEQQMASATATEGIVMVMYPKLIVSAYASIRTLRAVNCTLPVELWYLESEMGKGSTNESLLETIPKQLKSKFGPLTLRSIEDSRVVGFNSKVYAILHSKFDRVLFLDADNVPVKDPSYLFKTPEFVQTGAIFWPDFWHPMKTIFNINDESLLWEMLATPYVDMFEQESGQLMIDKTRSAAALRMLSLFAFHDPNLFSRYKLAHGDKDLFRLAWLKTKTPFHMIANPPGIAGSVRERKFCGMSMVQSDPQGEVLFLHRNAKKLTGGLGPKYEPDSKIWTHLQRFRYRAASPHDPTMEAAFEELKANVPPDSRIGGPRVAVGNLEMPYNLLRQKYAVDIFNGAPEFDETQWCYGRPKLTVPRFKTVAWEDTPFSAIEDDLLRYSAEAGALLSQSEGQEAG</sequence>
<feature type="compositionally biased region" description="Polar residues" evidence="11">
    <location>
        <begin position="1"/>
        <end position="19"/>
    </location>
</feature>
<evidence type="ECO:0000256" key="4">
    <source>
        <dbReference type="ARBA" id="ARBA00022679"/>
    </source>
</evidence>
<evidence type="ECO:0000256" key="9">
    <source>
        <dbReference type="ARBA" id="ARBA00023136"/>
    </source>
</evidence>
<evidence type="ECO:0000256" key="3">
    <source>
        <dbReference type="ARBA" id="ARBA00009105"/>
    </source>
</evidence>
<keyword evidence="9" id="KW-0472">Membrane</keyword>
<evidence type="ECO:0000256" key="11">
    <source>
        <dbReference type="SAM" id="MobiDB-lite"/>
    </source>
</evidence>
<evidence type="ECO:0000256" key="5">
    <source>
        <dbReference type="ARBA" id="ARBA00022692"/>
    </source>
</evidence>
<dbReference type="AlphaFoldDB" id="A0A8T1W8P2"/>
<organism evidence="12 13">
    <name type="scientific">Phytophthora boehmeriae</name>
    <dbReference type="NCBI Taxonomy" id="109152"/>
    <lineage>
        <taxon>Eukaryota</taxon>
        <taxon>Sar</taxon>
        <taxon>Stramenopiles</taxon>
        <taxon>Oomycota</taxon>
        <taxon>Peronosporomycetes</taxon>
        <taxon>Peronosporales</taxon>
        <taxon>Peronosporaceae</taxon>
        <taxon>Phytophthora</taxon>
    </lineage>
</organism>
<evidence type="ECO:0000313" key="13">
    <source>
        <dbReference type="Proteomes" id="UP000693981"/>
    </source>
</evidence>
<keyword evidence="8" id="KW-0333">Golgi apparatus</keyword>
<name>A0A8T1W8P2_9STRA</name>
<evidence type="ECO:0000313" key="12">
    <source>
        <dbReference type="EMBL" id="KAG7388584.1"/>
    </source>
</evidence>
<comment type="caution">
    <text evidence="12">The sequence shown here is derived from an EMBL/GenBank/DDBJ whole genome shotgun (WGS) entry which is preliminary data.</text>
</comment>
<dbReference type="OrthoDB" id="430354at2759"/>
<dbReference type="Proteomes" id="UP000693981">
    <property type="component" value="Unassembled WGS sequence"/>
</dbReference>
<dbReference type="GO" id="GO:0000026">
    <property type="term" value="F:alpha-1,2-mannosyltransferase activity"/>
    <property type="evidence" value="ECO:0007669"/>
    <property type="project" value="TreeGrafter"/>
</dbReference>
<comment type="similarity">
    <text evidence="3">Belongs to the MNN1/MNT family.</text>
</comment>
<evidence type="ECO:0000256" key="6">
    <source>
        <dbReference type="ARBA" id="ARBA00022968"/>
    </source>
</evidence>
<dbReference type="GO" id="GO:0000139">
    <property type="term" value="C:Golgi membrane"/>
    <property type="evidence" value="ECO:0007669"/>
    <property type="project" value="UniProtKB-SubCell"/>
</dbReference>
<gene>
    <name evidence="12" type="ORF">PHYBOEH_007794</name>
</gene>
<evidence type="ECO:0000256" key="1">
    <source>
        <dbReference type="ARBA" id="ARBA00004394"/>
    </source>
</evidence>
<dbReference type="EMBL" id="JAGDFL010000437">
    <property type="protein sequence ID" value="KAG7388584.1"/>
    <property type="molecule type" value="Genomic_DNA"/>
</dbReference>
<dbReference type="InterPro" id="IPR022751">
    <property type="entry name" value="Alpha_mannosyltransferase"/>
</dbReference>